<dbReference type="InterPro" id="IPR055357">
    <property type="entry name" value="LRR_At1g61320_AtMIF1"/>
</dbReference>
<dbReference type="PANTHER" id="PTHR34145">
    <property type="entry name" value="OS02G0105600 PROTEIN"/>
    <property type="match status" value="1"/>
</dbReference>
<dbReference type="Gene3D" id="3.80.10.10">
    <property type="entry name" value="Ribonuclease Inhibitor"/>
    <property type="match status" value="1"/>
</dbReference>
<dbReference type="EMBL" id="PNBA02000012">
    <property type="protein sequence ID" value="KAG6406867.1"/>
    <property type="molecule type" value="Genomic_DNA"/>
</dbReference>
<dbReference type="PANTHER" id="PTHR34145:SF68">
    <property type="entry name" value="FBD DOMAIN-CONTAINING PROTEIN"/>
    <property type="match status" value="1"/>
</dbReference>
<feature type="domain" description="F-box" evidence="1">
    <location>
        <begin position="56"/>
        <end position="104"/>
    </location>
</feature>
<gene>
    <name evidence="2" type="ORF">SASPL_134479</name>
</gene>
<dbReference type="SUPFAM" id="SSF52047">
    <property type="entry name" value="RNI-like"/>
    <property type="match status" value="1"/>
</dbReference>
<dbReference type="Pfam" id="PF23622">
    <property type="entry name" value="LRR_At1g61320_AtMIF1"/>
    <property type="match status" value="1"/>
</dbReference>
<comment type="caution">
    <text evidence="2">The sequence shown here is derived from an EMBL/GenBank/DDBJ whole genome shotgun (WGS) entry which is preliminary data.</text>
</comment>
<proteinExistence type="predicted"/>
<sequence>MVRTQVRFPAGAHNKYCDDYFKWYWKLMDGTNSNQQEPCEKHKRKKRRIECDKGVVDRISELPDEIIYIILSFLPLRQAASTSLLSHRWPDLWKHTSNLDFIDSNRRHNIKTTEIENDSWDVSTCKNVKMVNSVLESHQALFLKEFRIQFYINSSAQSTITKWLEFVWSRQVERLNLKFICDNSPKHMLVLGDLLGEIRCMQHLKTLSLRCLIISGEDISLFLKNCPLLRELNIEGSHLTSEVKFCDSTLVLEELRIRKCNIRESFINISAPNLALVSVDARPGQLWFENVPRLVDVNFAIYSARYTMQHFTSAVSCITSQLEKLTFSLYLYPKKLSWNGFPIMPNLKELVVKESSLYEHGCLLPLKSVISACPCLQNFKFEFNESSVKNAPNVERCPHQYIKTMKFQGSCATDIIQSMTYITVCCNAYQEIKRCTRAMSKDGVHSHREQMVHLQQHLSHQVEIKFFKSIDE</sequence>
<dbReference type="Proteomes" id="UP000298416">
    <property type="component" value="Unassembled WGS sequence"/>
</dbReference>
<dbReference type="PROSITE" id="PS50181">
    <property type="entry name" value="FBOX"/>
    <property type="match status" value="1"/>
</dbReference>
<dbReference type="InterPro" id="IPR032675">
    <property type="entry name" value="LRR_dom_sf"/>
</dbReference>
<evidence type="ECO:0000313" key="2">
    <source>
        <dbReference type="EMBL" id="KAG6406867.1"/>
    </source>
</evidence>
<name>A0A8X8X5R2_SALSN</name>
<dbReference type="Pfam" id="PF00646">
    <property type="entry name" value="F-box"/>
    <property type="match status" value="1"/>
</dbReference>
<dbReference type="InterPro" id="IPR053781">
    <property type="entry name" value="F-box_AtFBL13-like"/>
</dbReference>
<dbReference type="InterPro" id="IPR036047">
    <property type="entry name" value="F-box-like_dom_sf"/>
</dbReference>
<dbReference type="SUPFAM" id="SSF81383">
    <property type="entry name" value="F-box domain"/>
    <property type="match status" value="1"/>
</dbReference>
<dbReference type="AlphaFoldDB" id="A0A8X8X5R2"/>
<organism evidence="2">
    <name type="scientific">Salvia splendens</name>
    <name type="common">Scarlet sage</name>
    <dbReference type="NCBI Taxonomy" id="180675"/>
    <lineage>
        <taxon>Eukaryota</taxon>
        <taxon>Viridiplantae</taxon>
        <taxon>Streptophyta</taxon>
        <taxon>Embryophyta</taxon>
        <taxon>Tracheophyta</taxon>
        <taxon>Spermatophyta</taxon>
        <taxon>Magnoliopsida</taxon>
        <taxon>eudicotyledons</taxon>
        <taxon>Gunneridae</taxon>
        <taxon>Pentapetalae</taxon>
        <taxon>asterids</taxon>
        <taxon>lamiids</taxon>
        <taxon>Lamiales</taxon>
        <taxon>Lamiaceae</taxon>
        <taxon>Nepetoideae</taxon>
        <taxon>Mentheae</taxon>
        <taxon>Salviinae</taxon>
        <taxon>Salvia</taxon>
        <taxon>Salvia subgen. Calosphace</taxon>
        <taxon>core Calosphace</taxon>
    </lineage>
</organism>
<evidence type="ECO:0000313" key="3">
    <source>
        <dbReference type="Proteomes" id="UP000298416"/>
    </source>
</evidence>
<dbReference type="Gene3D" id="1.20.1280.50">
    <property type="match status" value="1"/>
</dbReference>
<reference evidence="2" key="1">
    <citation type="submission" date="2018-01" db="EMBL/GenBank/DDBJ databases">
        <authorList>
            <person name="Mao J.F."/>
        </authorList>
    </citation>
    <scope>NUCLEOTIDE SEQUENCE</scope>
    <source>
        <strain evidence="2">Huo1</strain>
        <tissue evidence="2">Leaf</tissue>
    </source>
</reference>
<dbReference type="InterPro" id="IPR053772">
    <property type="entry name" value="At1g61320/At1g61330-like"/>
</dbReference>
<dbReference type="CDD" id="cd22160">
    <property type="entry name" value="F-box_AtFBL13-like"/>
    <property type="match status" value="1"/>
</dbReference>
<keyword evidence="3" id="KW-1185">Reference proteome</keyword>
<dbReference type="InterPro" id="IPR001810">
    <property type="entry name" value="F-box_dom"/>
</dbReference>
<reference evidence="2" key="2">
    <citation type="submission" date="2020-08" db="EMBL/GenBank/DDBJ databases">
        <title>Plant Genome Project.</title>
        <authorList>
            <person name="Zhang R.-G."/>
        </authorList>
    </citation>
    <scope>NUCLEOTIDE SEQUENCE</scope>
    <source>
        <strain evidence="2">Huo1</strain>
        <tissue evidence="2">Leaf</tissue>
    </source>
</reference>
<evidence type="ECO:0000259" key="1">
    <source>
        <dbReference type="PROSITE" id="PS50181"/>
    </source>
</evidence>
<protein>
    <recommendedName>
        <fullName evidence="1">F-box domain-containing protein</fullName>
    </recommendedName>
</protein>
<accession>A0A8X8X5R2</accession>